<organism evidence="1 2">
    <name type="scientific">Comamonas squillarum</name>
    <dbReference type="NCBI Taxonomy" id="2977320"/>
    <lineage>
        <taxon>Bacteria</taxon>
        <taxon>Pseudomonadati</taxon>
        <taxon>Pseudomonadota</taxon>
        <taxon>Betaproteobacteria</taxon>
        <taxon>Burkholderiales</taxon>
        <taxon>Comamonadaceae</taxon>
        <taxon>Comamonas</taxon>
    </lineage>
</organism>
<reference evidence="1" key="1">
    <citation type="submission" date="2022-09" db="EMBL/GenBank/DDBJ databases">
        <title>Bacterial diversity in gut of crayfish and pufferfish.</title>
        <authorList>
            <person name="Huang Y."/>
        </authorList>
    </citation>
    <scope>NUCLEOTIDE SEQUENCE</scope>
    <source>
        <strain evidence="1">PR12</strain>
    </source>
</reference>
<proteinExistence type="predicted"/>
<dbReference type="RefSeq" id="WP_260719872.1">
    <property type="nucleotide sequence ID" value="NZ_CP104377.1"/>
</dbReference>
<evidence type="ECO:0000313" key="2">
    <source>
        <dbReference type="Proteomes" id="UP001058290"/>
    </source>
</evidence>
<gene>
    <name evidence="1" type="ORF">N4T19_08115</name>
</gene>
<evidence type="ECO:0000313" key="1">
    <source>
        <dbReference type="EMBL" id="UXC20061.1"/>
    </source>
</evidence>
<name>A0ABY6A328_9BURK</name>
<accession>A0ABY6A328</accession>
<dbReference type="EMBL" id="CP104377">
    <property type="protein sequence ID" value="UXC20061.1"/>
    <property type="molecule type" value="Genomic_DNA"/>
</dbReference>
<sequence>MAENNSSAPLKTAEGAAHCLPALTTNDELPEAVIDAVAAALGDTYDCLRVWSAWSYGTMGPDDFRLVAEDGERTAEIARAAIEAYVAATQAVAAQAAPAAVAVPDEREMVIQNVMKLVANWGITGHSGDFEVMFKAWVAIETALRAALAATPALPATEDSSAGDLAEPTDAEIVALNEGERFFSMSESRFGKEVNPHTQYHTGEPGYLQFARAVLARWGSASQAQPADALDAARLDFLETQKRREARDGGYSAFYSLHLPAMAAGPWQATHGGEYDHKSLREAIDAAMAAAQEGGKAANLKRS</sequence>
<keyword evidence="2" id="KW-1185">Reference proteome</keyword>
<dbReference type="Proteomes" id="UP001058290">
    <property type="component" value="Chromosome"/>
</dbReference>
<protein>
    <submittedName>
        <fullName evidence="1">Uncharacterized protein</fullName>
    </submittedName>
</protein>